<protein>
    <submittedName>
        <fullName evidence="1">Uncharacterized protein</fullName>
    </submittedName>
</protein>
<dbReference type="EMBL" id="CAADFU010000167">
    <property type="protein sequence ID" value="VFK49245.1"/>
    <property type="molecule type" value="Genomic_DNA"/>
</dbReference>
<dbReference type="AlphaFoldDB" id="A0A450Z611"/>
<organism evidence="1">
    <name type="scientific">Candidatus Kentrum sp. SD</name>
    <dbReference type="NCBI Taxonomy" id="2126332"/>
    <lineage>
        <taxon>Bacteria</taxon>
        <taxon>Pseudomonadati</taxon>
        <taxon>Pseudomonadota</taxon>
        <taxon>Gammaproteobacteria</taxon>
        <taxon>Candidatus Kentrum</taxon>
    </lineage>
</organism>
<proteinExistence type="predicted"/>
<dbReference type="EMBL" id="CAADHB010000087">
    <property type="protein sequence ID" value="VFK80137.1"/>
    <property type="molecule type" value="Genomic_DNA"/>
</dbReference>
<evidence type="ECO:0000313" key="1">
    <source>
        <dbReference type="EMBL" id="VFK49245.1"/>
    </source>
</evidence>
<reference evidence="1" key="1">
    <citation type="submission" date="2019-02" db="EMBL/GenBank/DDBJ databases">
        <authorList>
            <person name="Gruber-Vodicka R. H."/>
            <person name="Seah K. B. B."/>
        </authorList>
    </citation>
    <scope>NUCLEOTIDE SEQUENCE</scope>
    <source>
        <strain evidence="2">BECK_S127</strain>
        <strain evidence="1">BECK_S1320</strain>
    </source>
</reference>
<gene>
    <name evidence="2" type="ORF">BECKSD772D_GA0070982_108711</name>
    <name evidence="1" type="ORF">BECKSD772E_GA0070983_11673</name>
</gene>
<sequence length="54" mass="5918">MKNIRAGLSIFTEKSHTVHSSILGARHYPYAKIPKYHSVIGSPQSNAIQAAIAR</sequence>
<evidence type="ECO:0000313" key="2">
    <source>
        <dbReference type="EMBL" id="VFK80137.1"/>
    </source>
</evidence>
<accession>A0A450Z611</accession>
<name>A0A450Z611_9GAMM</name>